<dbReference type="InterPro" id="IPR002347">
    <property type="entry name" value="SDR_fam"/>
</dbReference>
<proteinExistence type="inferred from homology"/>
<dbReference type="GO" id="GO:0016491">
    <property type="term" value="F:oxidoreductase activity"/>
    <property type="evidence" value="ECO:0007669"/>
    <property type="project" value="UniProtKB-KW"/>
</dbReference>
<accession>A0A918VL78</accession>
<protein>
    <submittedName>
        <fullName evidence="3">3-alpha-hydroxysteroid dehydrogenase</fullName>
    </submittedName>
</protein>
<reference evidence="3" key="2">
    <citation type="submission" date="2020-09" db="EMBL/GenBank/DDBJ databases">
        <authorList>
            <person name="Sun Q."/>
            <person name="Kim S."/>
        </authorList>
    </citation>
    <scope>NUCLEOTIDE SEQUENCE</scope>
    <source>
        <strain evidence="3">KCTC 32422</strain>
    </source>
</reference>
<reference evidence="3" key="1">
    <citation type="journal article" date="2014" name="Int. J. Syst. Evol. Microbiol.">
        <title>Complete genome sequence of Corynebacterium casei LMG S-19264T (=DSM 44701T), isolated from a smear-ripened cheese.</title>
        <authorList>
            <consortium name="US DOE Joint Genome Institute (JGI-PGF)"/>
            <person name="Walter F."/>
            <person name="Albersmeier A."/>
            <person name="Kalinowski J."/>
            <person name="Ruckert C."/>
        </authorList>
    </citation>
    <scope>NUCLEOTIDE SEQUENCE</scope>
    <source>
        <strain evidence="3">KCTC 32422</strain>
    </source>
</reference>
<name>A0A918VL78_9SPHN</name>
<sequence length="299" mass="31050">MSHATSGVTVRSNRDNDDSWERQMAADILGYAGKRVVVMGCFSGTGEACARQLVALGAEVHGADIRPSPVAGLASFTQVDLKDAASIEAGVAGIGGEIDALFNISGLPQTFPGEDVVTVNFLGIRHWTHAWLPRIRAGGAIVTVSSLGGMNYLARQPLLAEFMGNADIAAGRAWYLANAATAGDPYTLSKEAVNTWTQQSAPALMARNIRINCTMPSPIDTPMLDDFRKVAGDAVLGAFAKAKGRFSTPEEQALPLILLNSDAASFVSGVCLAVDAGLSGGLATGALNMQQMLAEAAAG</sequence>
<dbReference type="EMBL" id="BMZD01000008">
    <property type="protein sequence ID" value="GHA05137.1"/>
    <property type="molecule type" value="Genomic_DNA"/>
</dbReference>
<keyword evidence="2" id="KW-0560">Oxidoreductase</keyword>
<dbReference type="Pfam" id="PF00106">
    <property type="entry name" value="adh_short"/>
    <property type="match status" value="1"/>
</dbReference>
<dbReference type="InterPro" id="IPR051122">
    <property type="entry name" value="SDR_DHRS6-like"/>
</dbReference>
<dbReference type="PRINTS" id="PR00081">
    <property type="entry name" value="GDHRDH"/>
</dbReference>
<dbReference type="PANTHER" id="PTHR43477">
    <property type="entry name" value="DIHYDROANTICAPSIN 7-DEHYDROGENASE"/>
    <property type="match status" value="1"/>
</dbReference>
<comment type="similarity">
    <text evidence="1">Belongs to the short-chain dehydrogenases/reductases (SDR) family.</text>
</comment>
<keyword evidence="4" id="KW-1185">Reference proteome</keyword>
<comment type="caution">
    <text evidence="3">The sequence shown here is derived from an EMBL/GenBank/DDBJ whole genome shotgun (WGS) entry which is preliminary data.</text>
</comment>
<evidence type="ECO:0000256" key="1">
    <source>
        <dbReference type="ARBA" id="ARBA00006484"/>
    </source>
</evidence>
<evidence type="ECO:0000313" key="3">
    <source>
        <dbReference type="EMBL" id="GHA05137.1"/>
    </source>
</evidence>
<evidence type="ECO:0000256" key="2">
    <source>
        <dbReference type="ARBA" id="ARBA00023002"/>
    </source>
</evidence>
<evidence type="ECO:0000313" key="4">
    <source>
        <dbReference type="Proteomes" id="UP000634139"/>
    </source>
</evidence>
<dbReference type="InterPro" id="IPR036291">
    <property type="entry name" value="NAD(P)-bd_dom_sf"/>
</dbReference>
<dbReference type="Pfam" id="PF13561">
    <property type="entry name" value="adh_short_C2"/>
    <property type="match status" value="1"/>
</dbReference>
<dbReference type="NCBIfam" id="NF009092">
    <property type="entry name" value="PRK12428.1"/>
    <property type="match status" value="1"/>
</dbReference>
<dbReference type="Gene3D" id="3.40.50.720">
    <property type="entry name" value="NAD(P)-binding Rossmann-like Domain"/>
    <property type="match status" value="1"/>
</dbReference>
<dbReference type="Proteomes" id="UP000634139">
    <property type="component" value="Unassembled WGS sequence"/>
</dbReference>
<organism evidence="3 4">
    <name type="scientific">Novosphingobium arvoryzae</name>
    <dbReference type="NCBI Taxonomy" id="1256514"/>
    <lineage>
        <taxon>Bacteria</taxon>
        <taxon>Pseudomonadati</taxon>
        <taxon>Pseudomonadota</taxon>
        <taxon>Alphaproteobacteria</taxon>
        <taxon>Sphingomonadales</taxon>
        <taxon>Sphingomonadaceae</taxon>
        <taxon>Novosphingobium</taxon>
    </lineage>
</organism>
<dbReference type="AlphaFoldDB" id="A0A918VL78"/>
<dbReference type="SUPFAM" id="SSF51735">
    <property type="entry name" value="NAD(P)-binding Rossmann-fold domains"/>
    <property type="match status" value="1"/>
</dbReference>
<dbReference type="PANTHER" id="PTHR43477:SF1">
    <property type="entry name" value="DIHYDROANTICAPSIN 7-DEHYDROGENASE"/>
    <property type="match status" value="1"/>
</dbReference>
<gene>
    <name evidence="3" type="ORF">GCM10011617_27730</name>
</gene>